<feature type="transmembrane region" description="Helical" evidence="4">
    <location>
        <begin position="961"/>
        <end position="984"/>
    </location>
</feature>
<dbReference type="SUPFAM" id="SSF52540">
    <property type="entry name" value="P-loop containing nucleoside triphosphate hydrolases"/>
    <property type="match status" value="1"/>
</dbReference>
<dbReference type="Gene3D" id="3.40.50.300">
    <property type="entry name" value="P-loop containing nucleotide triphosphate hydrolases"/>
    <property type="match status" value="1"/>
</dbReference>
<dbReference type="Pfam" id="PF15891">
    <property type="entry name" value="Nuc_deoxyri_tr2"/>
    <property type="match status" value="1"/>
</dbReference>
<dbReference type="Proteomes" id="UP000054843">
    <property type="component" value="Unassembled WGS sequence"/>
</dbReference>
<dbReference type="PANTHER" id="PTHR12873">
    <property type="entry name" value="T7-LIKE MITOCHONDRIAL DNA HELICASE"/>
    <property type="match status" value="1"/>
</dbReference>
<feature type="domain" description="EGF-like" evidence="5">
    <location>
        <begin position="772"/>
        <end position="804"/>
    </location>
</feature>
<dbReference type="STRING" id="268474.A0A0V1N4K7"/>
<dbReference type="CDD" id="cd01122">
    <property type="entry name" value="Twinkle_C"/>
    <property type="match status" value="1"/>
</dbReference>
<keyword evidence="2" id="KW-0245">EGF-like domain</keyword>
<feature type="domain" description="EGF-like" evidence="5">
    <location>
        <begin position="902"/>
        <end position="937"/>
    </location>
</feature>
<dbReference type="InterPro" id="IPR000152">
    <property type="entry name" value="EGF-type_Asp/Asn_hydroxyl_site"/>
</dbReference>
<dbReference type="OrthoDB" id="6493944at2759"/>
<dbReference type="GO" id="GO:0003697">
    <property type="term" value="F:single-stranded DNA binding"/>
    <property type="evidence" value="ECO:0007669"/>
    <property type="project" value="InterPro"/>
</dbReference>
<dbReference type="EMBL" id="JYDO01000009">
    <property type="protein sequence ID" value="KRZ78923.1"/>
    <property type="molecule type" value="Genomic_DNA"/>
</dbReference>
<dbReference type="InterPro" id="IPR000742">
    <property type="entry name" value="EGF"/>
</dbReference>
<evidence type="ECO:0000313" key="7">
    <source>
        <dbReference type="EMBL" id="KRZ78923.1"/>
    </source>
</evidence>
<feature type="coiled-coil region" evidence="3">
    <location>
        <begin position="1656"/>
        <end position="1683"/>
    </location>
</feature>
<dbReference type="GO" id="GO:0005524">
    <property type="term" value="F:ATP binding"/>
    <property type="evidence" value="ECO:0007669"/>
    <property type="project" value="InterPro"/>
</dbReference>
<dbReference type="InterPro" id="IPR027032">
    <property type="entry name" value="Twinkle-like"/>
</dbReference>
<dbReference type="InterPro" id="IPR039470">
    <property type="entry name" value="Nuc_deoxyri_tr2"/>
</dbReference>
<evidence type="ECO:0000256" key="3">
    <source>
        <dbReference type="SAM" id="Coils"/>
    </source>
</evidence>
<dbReference type="Pfam" id="PF03796">
    <property type="entry name" value="DnaB_C"/>
    <property type="match status" value="1"/>
</dbReference>
<reference evidence="7 8" key="1">
    <citation type="submission" date="2015-01" db="EMBL/GenBank/DDBJ databases">
        <title>Evolution of Trichinella species and genotypes.</title>
        <authorList>
            <person name="Korhonen P.K."/>
            <person name="Edoardo P."/>
            <person name="Giuseppe L.R."/>
            <person name="Gasser R.B."/>
        </authorList>
    </citation>
    <scope>NUCLEOTIDE SEQUENCE [LARGE SCALE GENOMIC DNA]</scope>
    <source>
        <strain evidence="7">ISS1980</strain>
    </source>
</reference>
<feature type="non-terminal residue" evidence="7">
    <location>
        <position position="1"/>
    </location>
</feature>
<dbReference type="Gene3D" id="3.30.740.10">
    <property type="entry name" value="Protein Inhibitor Of Neuronal Nitric Oxide Synthase"/>
    <property type="match status" value="2"/>
</dbReference>
<dbReference type="PROSITE" id="PS00010">
    <property type="entry name" value="ASX_HYDROXYL"/>
    <property type="match status" value="1"/>
</dbReference>
<comment type="caution">
    <text evidence="7">The sequence shown here is derived from an EMBL/GenBank/DDBJ whole genome shotgun (WGS) entry which is preliminary data.</text>
</comment>
<evidence type="ECO:0000256" key="1">
    <source>
        <dbReference type="ARBA" id="ARBA00023157"/>
    </source>
</evidence>
<feature type="domain" description="EGF-like" evidence="5">
    <location>
        <begin position="529"/>
        <end position="568"/>
    </location>
</feature>
<dbReference type="PROSITE" id="PS51199">
    <property type="entry name" value="SF4_HELICASE"/>
    <property type="match status" value="1"/>
</dbReference>
<feature type="transmembrane region" description="Helical" evidence="4">
    <location>
        <begin position="1194"/>
        <end position="1219"/>
    </location>
</feature>
<feature type="domain" description="SF4 helicase" evidence="6">
    <location>
        <begin position="2074"/>
        <end position="2278"/>
    </location>
</feature>
<evidence type="ECO:0000259" key="6">
    <source>
        <dbReference type="PROSITE" id="PS51199"/>
    </source>
</evidence>
<dbReference type="GO" id="GO:0005739">
    <property type="term" value="C:mitochondrion"/>
    <property type="evidence" value="ECO:0007669"/>
    <property type="project" value="TreeGrafter"/>
</dbReference>
<dbReference type="Gene3D" id="2.10.25.10">
    <property type="entry name" value="Laminin"/>
    <property type="match status" value="2"/>
</dbReference>
<feature type="transmembrane region" description="Helical" evidence="4">
    <location>
        <begin position="1679"/>
        <end position="1698"/>
    </location>
</feature>
<dbReference type="InterPro" id="IPR027417">
    <property type="entry name" value="P-loop_NTPase"/>
</dbReference>
<dbReference type="GO" id="GO:0007017">
    <property type="term" value="P:microtubule-based process"/>
    <property type="evidence" value="ECO:0007669"/>
    <property type="project" value="InterPro"/>
</dbReference>
<name>A0A0V1N4K7_9BILA</name>
<keyword evidence="4" id="KW-1133">Transmembrane helix</keyword>
<dbReference type="PANTHER" id="PTHR12873:SF0">
    <property type="entry name" value="TWINKLE MTDNA HELICASE"/>
    <property type="match status" value="1"/>
</dbReference>
<dbReference type="PROSITE" id="PS50026">
    <property type="entry name" value="EGF_3"/>
    <property type="match status" value="5"/>
</dbReference>
<evidence type="ECO:0000259" key="5">
    <source>
        <dbReference type="PROSITE" id="PS50026"/>
    </source>
</evidence>
<dbReference type="InterPro" id="IPR001372">
    <property type="entry name" value="Dynein_light_chain_typ-1/2"/>
</dbReference>
<feature type="disulfide bond" evidence="2">
    <location>
        <begin position="558"/>
        <end position="567"/>
    </location>
</feature>
<dbReference type="SMART" id="SM01375">
    <property type="entry name" value="Dynein_light"/>
    <property type="match status" value="2"/>
</dbReference>
<accession>A0A0V1N4K7</accession>
<gene>
    <name evidence="7" type="primary">PEO1</name>
    <name evidence="7" type="ORF">T10_12339</name>
</gene>
<evidence type="ECO:0000256" key="4">
    <source>
        <dbReference type="SAM" id="Phobius"/>
    </source>
</evidence>
<protein>
    <submittedName>
        <fullName evidence="7">Twinkle protein, mitochondrial</fullName>
    </submittedName>
</protein>
<dbReference type="InterPro" id="IPR037177">
    <property type="entry name" value="DLC_sf"/>
</dbReference>
<dbReference type="SMART" id="SM00181">
    <property type="entry name" value="EGF"/>
    <property type="match status" value="6"/>
</dbReference>
<sequence length="2415" mass="270333">LLMADHSNTSLENGVLAKHVRVVDSDMPTKLIMASAKIGLWALKKKIDLKDISRLIVDIFSKTTNDSSWGCIVGKNVVLGAEYYGMYFMHFVIDDYTFFNNIATKVQSSSVVRLRRLTENTKMPSSLEDFEKRLSKKYSRNVVILRQDMSDKFVALAVRVAAKGINKGYPMEKIVDHMVDACTNAKGHSHWHCITGRRFGFNVQHDKNYLVEFTVDNHSFLLFRTKEMCENDEESLENSQIFHYSLLVPFVLRRLVRRLFVLKVQVLIAEQYFTCDEAFFCRFTLITTASLLVAVQKTRSLSSLVSDEPDVENTDDPGCPLSVKILNEQFPLDGRLYLKGIHFLQNATTFRKLCSNRTLLSWMDSDSGQQISLCSVDFSIYDDDLLFNGSVLIDWSMRLNSSECNSTALNYLQQTEFQAPLANGSLVFNTGCVCYFTEHIEPVQSHQQKVTIISNTTATTTGVTEIIPSTISSAANPSVAQNHSESTFWKPSTLTLKTDHNATTLRPTSPFSFPVTSIQLNETNTTTKYWNNCSIYHCGTNGMCLLLPDDGESLFCQCSAGSCGERCSANWTCDGTGRCGAMSAVCAESSASAAGNVTPCTCTTIAGESSSLVTVELCGDDGRTVCYNGAKCRSAFFNNTANGSTSQWYCDCSDNYANSTCDDMLLFNMSSAYGDHHQGSNLGQNTLESNDNKHVKSGEDVLEFFITTKSSNTTSDDDLDYYSINHDNNNDDNNNSTVTAGVALNSTFDNSENNFTTAVAVADEILSTTDGQRQKCPWVCLNGGQCVQGIGCRCPKIYLGLNCAFLHTCEAYAPCQHGGLCYLTNAMELADEVRQFTANAPYLCNCSDGWRGEHCELSSSSIDELEFSCAKEQCHNGGVCNEITFRCDCAGTGHRGNFCELPIDHCVEYDGACGAHGVCVNQKTHFQCNCHAGKFCNLTEAKESSSSSSSSSSWSSGWSPAWIIGAVFGCLSAVGLVVVGLLLARHIRRSRELKGKYNPAKEEMKCSAIAAFYEHFFCDFKIVASWSLFNDTRKSLYMSFDYDVFLGGSCGATTWRQELIPHLRRLGITFFNPQRDSWCEDMIKLEHDAKEKSRILLFVVDYRQRSLVTLIEIVYLAALRAPIIVVLPDERSFVAKPSEYYDRCKTVDFVRRVLHHHRVPTCVSVDEAVTLIEGILLKNKAVKESLKSVDWLAIWFRCCLTTAGSLFSLPLNLIFFFILHHVCSESFRMHFEYILRYRFPKLIILARVVKYAALLMCMFYNPIFFILLAFCSLLVAYVMVPVLKRLQNIALPAGNVQYAYHLYMNATIPTNECLAYLYSRLKNLKVTFALADDFLPEQRLGAIASSLCVFYAVSCSTNSIYDLVKLGYAIGTGATVVANFSTDSTVHNTSKAVCNGGSGAATAATAEGTVATETESPLRSYCRAILYLKDMASSRDVSFFENDLNSAVDRILKCLQCCCQCSDMQYDCCNSLDNDKLCCFCGAVSLVIVVSCVMERGFAFNKVEVSERFPVGHHGISTDDMETFIVGSMTVPDRLVIVAYSSCYIFFVYNLNFNNYFNFLCGKSVAEKPTTPVEFEIDKKLFSVSKDIDEPCCVMPARITAANRLHDITGDSEEIQEELTALSESKGTTTTVDPVSQSQNGMSDQIATSVDSFVKSKNRSAKINELEARVEKCQNQINFLYLVIIVSAAFKIALKKFLSFVCMLAKQEFVELGLPLTIIKNLDGSGDGDFDEWKRNGRFCQIFHHVNKKLKIFYVTCQSLRMHRSSCCKLNKRKWFQLDFPLPDKIQRRIEKKTTTNAASITILKLRNKVDTMMNGYSGSSDEEAASDSPKTVVHTVWNQSIPINQMSLPKLTRLRQLLSLRHIQDSTFAKYNVRATTNGDGLIFPRYTDRVERVGVRQLKPSGLKIFRLTENRNQPGIIEETIPDSSTYVGFFGYHLVKSVDVETVLLFNEADALSVHQAAGKVALAVHDQYGPFQNQLLSLLTELIHVIIWPPPEKYNRGKLLAKSLTSTNCHLISPASCKNMRAADALALPGKGRQLITGVIKACERVEEKSLSTFDKLKELTKEYYYGYGSVSGICKWSRFSALNNYLKGFRLGELTLIGGGSACGKKTFLAEYALDICCQNVPTLWCCLELPVGRLTATLVEQDAFFEENTNQRSFDYWYEEISRLPMYFAKFDKVGFTKLKDIVEVIDRLAASKEVQHIVIDDVTALQEWTLAKNGYDLNLIFSDLRRLAQNRNCHITGSMLLSKLQNSKDNNNADTLQQNAVNMQAMKEADNVLVICTKKLAQDITDVEHENFLQIWKTRRGGDLVLSNYIEMNFNRMTKCYTLTQIVVVENFILYARKRLISRIEVEFQRFILLSCIGQNRAVQLLLLFNYDFIKLALVHFTIGACCGDFDHCKSALRSIAGSIRRA</sequence>
<feature type="domain" description="EGF-like" evidence="5">
    <location>
        <begin position="865"/>
        <end position="900"/>
    </location>
</feature>
<dbReference type="Gene3D" id="3.40.50.450">
    <property type="match status" value="1"/>
</dbReference>
<dbReference type="CDD" id="cd21450">
    <property type="entry name" value="DLC-like_DYNLL1-like"/>
    <property type="match status" value="1"/>
</dbReference>
<dbReference type="GO" id="GO:0043139">
    <property type="term" value="F:5'-3' DNA helicase activity"/>
    <property type="evidence" value="ECO:0007669"/>
    <property type="project" value="InterPro"/>
</dbReference>
<feature type="transmembrane region" description="Helical" evidence="4">
    <location>
        <begin position="1262"/>
        <end position="1283"/>
    </location>
</feature>
<dbReference type="PROSITE" id="PS01186">
    <property type="entry name" value="EGF_2"/>
    <property type="match status" value="1"/>
</dbReference>
<feature type="domain" description="EGF-like" evidence="5">
    <location>
        <begin position="805"/>
        <end position="856"/>
    </location>
</feature>
<keyword evidence="4" id="KW-0472">Membrane</keyword>
<keyword evidence="3" id="KW-0175">Coiled coil</keyword>
<keyword evidence="8" id="KW-1185">Reference proteome</keyword>
<feature type="disulfide bond" evidence="2">
    <location>
        <begin position="846"/>
        <end position="855"/>
    </location>
</feature>
<proteinExistence type="predicted"/>
<evidence type="ECO:0000313" key="8">
    <source>
        <dbReference type="Proteomes" id="UP000054843"/>
    </source>
</evidence>
<dbReference type="Pfam" id="PF01221">
    <property type="entry name" value="Dynein_light"/>
    <property type="match status" value="1"/>
</dbReference>
<dbReference type="GO" id="GO:0030286">
    <property type="term" value="C:dynein complex"/>
    <property type="evidence" value="ECO:0007669"/>
    <property type="project" value="InterPro"/>
</dbReference>
<organism evidence="7 8">
    <name type="scientific">Trichinella papuae</name>
    <dbReference type="NCBI Taxonomy" id="268474"/>
    <lineage>
        <taxon>Eukaryota</taxon>
        <taxon>Metazoa</taxon>
        <taxon>Ecdysozoa</taxon>
        <taxon>Nematoda</taxon>
        <taxon>Enoplea</taxon>
        <taxon>Dorylaimia</taxon>
        <taxon>Trichinellida</taxon>
        <taxon>Trichinellidae</taxon>
        <taxon>Trichinella</taxon>
    </lineage>
</organism>
<keyword evidence="4" id="KW-0812">Transmembrane</keyword>
<comment type="caution">
    <text evidence="2">Lacks conserved residue(s) required for the propagation of feature annotation.</text>
</comment>
<dbReference type="SUPFAM" id="SSF54648">
    <property type="entry name" value="DLC"/>
    <property type="match status" value="2"/>
</dbReference>
<dbReference type="GO" id="GO:0006264">
    <property type="term" value="P:mitochondrial DNA replication"/>
    <property type="evidence" value="ECO:0007669"/>
    <property type="project" value="TreeGrafter"/>
</dbReference>
<dbReference type="InterPro" id="IPR007694">
    <property type="entry name" value="DNA_helicase_DnaB-like_C"/>
</dbReference>
<feature type="disulfide bond" evidence="2">
    <location>
        <begin position="776"/>
        <end position="786"/>
    </location>
</feature>
<evidence type="ECO:0000256" key="2">
    <source>
        <dbReference type="PROSITE-ProRule" id="PRU00076"/>
    </source>
</evidence>
<feature type="disulfide bond" evidence="2">
    <location>
        <begin position="794"/>
        <end position="803"/>
    </location>
</feature>
<dbReference type="PROSITE" id="PS00022">
    <property type="entry name" value="EGF_1"/>
    <property type="match status" value="3"/>
</dbReference>
<keyword evidence="1 2" id="KW-1015">Disulfide bond</keyword>